<gene>
    <name evidence="1" type="ORF">GCM10008938_32630</name>
</gene>
<protein>
    <recommendedName>
        <fullName evidence="3">MarR family transcriptional regulator</fullName>
    </recommendedName>
</protein>
<evidence type="ECO:0008006" key="3">
    <source>
        <dbReference type="Google" id="ProtNLM"/>
    </source>
</evidence>
<dbReference type="RefSeq" id="WP_189004260.1">
    <property type="nucleotide sequence ID" value="NZ_BMOD01000014.1"/>
</dbReference>
<evidence type="ECO:0000313" key="1">
    <source>
        <dbReference type="EMBL" id="GGJ43819.1"/>
    </source>
</evidence>
<organism evidence="1 2">
    <name type="scientific">Deinococcus roseus</name>
    <dbReference type="NCBI Taxonomy" id="392414"/>
    <lineage>
        <taxon>Bacteria</taxon>
        <taxon>Thermotogati</taxon>
        <taxon>Deinococcota</taxon>
        <taxon>Deinococci</taxon>
        <taxon>Deinococcales</taxon>
        <taxon>Deinococcaceae</taxon>
        <taxon>Deinococcus</taxon>
    </lineage>
</organism>
<name>A0ABQ2D731_9DEIO</name>
<reference evidence="2" key="1">
    <citation type="journal article" date="2019" name="Int. J. Syst. Evol. Microbiol.">
        <title>The Global Catalogue of Microorganisms (GCM) 10K type strain sequencing project: providing services to taxonomists for standard genome sequencing and annotation.</title>
        <authorList>
            <consortium name="The Broad Institute Genomics Platform"/>
            <consortium name="The Broad Institute Genome Sequencing Center for Infectious Disease"/>
            <person name="Wu L."/>
            <person name="Ma J."/>
        </authorList>
    </citation>
    <scope>NUCLEOTIDE SEQUENCE [LARGE SCALE GENOMIC DNA]</scope>
    <source>
        <strain evidence="2">JCM 14370</strain>
    </source>
</reference>
<sequence>MDLSDHILKRQAERLLLLEYIYQQVEVKGEAAVETRLFMEEHAMAAPDLIRAVEYLKGENLIRKMGDRGEGFMLVTLSHLGVVEIEAAHRRPKEGTQHFSPQVVNHFYGEVKMQQGNHNQQVIQSPPEEEQDV</sequence>
<evidence type="ECO:0000313" key="2">
    <source>
        <dbReference type="Proteomes" id="UP000632222"/>
    </source>
</evidence>
<proteinExistence type="predicted"/>
<dbReference type="EMBL" id="BMOD01000014">
    <property type="protein sequence ID" value="GGJ43819.1"/>
    <property type="molecule type" value="Genomic_DNA"/>
</dbReference>
<dbReference type="Proteomes" id="UP000632222">
    <property type="component" value="Unassembled WGS sequence"/>
</dbReference>
<keyword evidence="2" id="KW-1185">Reference proteome</keyword>
<accession>A0ABQ2D731</accession>
<comment type="caution">
    <text evidence="1">The sequence shown here is derived from an EMBL/GenBank/DDBJ whole genome shotgun (WGS) entry which is preliminary data.</text>
</comment>